<evidence type="ECO:0000256" key="5">
    <source>
        <dbReference type="PROSITE-ProRule" id="PRU00284"/>
    </source>
</evidence>
<evidence type="ECO:0000259" key="7">
    <source>
        <dbReference type="PROSITE" id="PS50885"/>
    </source>
</evidence>
<comment type="subcellular location">
    <subcellularLocation>
        <location evidence="1">Membrane</location>
    </subcellularLocation>
</comment>
<dbReference type="PANTHER" id="PTHR32089:SF70">
    <property type="entry name" value="ENERGY TAXIS MODULATING METHYL ACCEPTING SENSORY TRANSDUCER"/>
    <property type="match status" value="1"/>
</dbReference>
<dbReference type="SMART" id="SM00283">
    <property type="entry name" value="MA"/>
    <property type="match status" value="1"/>
</dbReference>
<keyword evidence="2" id="KW-0145">Chemotaxis</keyword>
<dbReference type="SUPFAM" id="SSF58104">
    <property type="entry name" value="Methyl-accepting chemotaxis protein (MCP) signaling domain"/>
    <property type="match status" value="1"/>
</dbReference>
<dbReference type="PROSITE" id="PS50111">
    <property type="entry name" value="CHEMOTAXIS_TRANSDUC_2"/>
    <property type="match status" value="1"/>
</dbReference>
<evidence type="ECO:0000313" key="9">
    <source>
        <dbReference type="Proteomes" id="UP000268033"/>
    </source>
</evidence>
<proteinExistence type="inferred from homology"/>
<evidence type="ECO:0000256" key="4">
    <source>
        <dbReference type="ARBA" id="ARBA00029447"/>
    </source>
</evidence>
<accession>A0A3N1PUD4</accession>
<dbReference type="GO" id="GO:0005886">
    <property type="term" value="C:plasma membrane"/>
    <property type="evidence" value="ECO:0007669"/>
    <property type="project" value="UniProtKB-ARBA"/>
</dbReference>
<organism evidence="8 9">
    <name type="scientific">Gallaecimonas pentaromativorans</name>
    <dbReference type="NCBI Taxonomy" id="584787"/>
    <lineage>
        <taxon>Bacteria</taxon>
        <taxon>Pseudomonadati</taxon>
        <taxon>Pseudomonadota</taxon>
        <taxon>Gammaproteobacteria</taxon>
        <taxon>Enterobacterales</taxon>
        <taxon>Gallaecimonadaceae</taxon>
        <taxon>Gallaecimonas</taxon>
    </lineage>
</organism>
<dbReference type="SMART" id="SM00304">
    <property type="entry name" value="HAMP"/>
    <property type="match status" value="1"/>
</dbReference>
<protein>
    <submittedName>
        <fullName evidence="8">Methyl-accepting chemotaxis sensory transducer</fullName>
    </submittedName>
</protein>
<dbReference type="Pfam" id="PF00672">
    <property type="entry name" value="HAMP"/>
    <property type="match status" value="1"/>
</dbReference>
<dbReference type="Proteomes" id="UP000268033">
    <property type="component" value="Unassembled WGS sequence"/>
</dbReference>
<feature type="domain" description="HAMP" evidence="7">
    <location>
        <begin position="338"/>
        <end position="390"/>
    </location>
</feature>
<keyword evidence="9" id="KW-1185">Reference proteome</keyword>
<dbReference type="PROSITE" id="PS50885">
    <property type="entry name" value="HAMP"/>
    <property type="match status" value="1"/>
</dbReference>
<evidence type="ECO:0000256" key="1">
    <source>
        <dbReference type="ARBA" id="ARBA00004370"/>
    </source>
</evidence>
<reference evidence="8 9" key="1">
    <citation type="submission" date="2018-11" db="EMBL/GenBank/DDBJ databases">
        <title>Genomic Encyclopedia of Type Strains, Phase IV (KMG-IV): sequencing the most valuable type-strain genomes for metagenomic binning, comparative biology and taxonomic classification.</title>
        <authorList>
            <person name="Goeker M."/>
        </authorList>
    </citation>
    <scope>NUCLEOTIDE SEQUENCE [LARGE SCALE GENOMIC DNA]</scope>
    <source>
        <strain evidence="8 9">DSM 21945</strain>
    </source>
</reference>
<dbReference type="CDD" id="cd11386">
    <property type="entry name" value="MCP_signal"/>
    <property type="match status" value="1"/>
</dbReference>
<dbReference type="Pfam" id="PF00015">
    <property type="entry name" value="MCPsignal"/>
    <property type="match status" value="1"/>
</dbReference>
<evidence type="ECO:0000256" key="3">
    <source>
        <dbReference type="ARBA" id="ARBA00023224"/>
    </source>
</evidence>
<dbReference type="GO" id="GO:0006935">
    <property type="term" value="P:chemotaxis"/>
    <property type="evidence" value="ECO:0007669"/>
    <property type="project" value="UniProtKB-KW"/>
</dbReference>
<evidence type="ECO:0000259" key="6">
    <source>
        <dbReference type="PROSITE" id="PS50111"/>
    </source>
</evidence>
<gene>
    <name evidence="8" type="ORF">EDC28_101413</name>
</gene>
<dbReference type="Gene3D" id="1.10.287.950">
    <property type="entry name" value="Methyl-accepting chemotaxis protein"/>
    <property type="match status" value="1"/>
</dbReference>
<dbReference type="InterPro" id="IPR003660">
    <property type="entry name" value="HAMP_dom"/>
</dbReference>
<dbReference type="PANTHER" id="PTHR32089">
    <property type="entry name" value="METHYL-ACCEPTING CHEMOTAXIS PROTEIN MCPB"/>
    <property type="match status" value="1"/>
</dbReference>
<sequence length="668" mass="71160">MNLTVAKRIVLGFAIITLLLFGNGLSSYLGFDKVESNVQRATSLAVGAVVSVGQLQQSSSTLSELGLKAYHSDSINEIEGYQQTAQSTSDELNRSLRKFKDLIKNEASLVETAKVVEGSFSGLQGAQGRLFDAKLTSLKLRDQLKKMQSSVSDTADDASADILDLTDAGVPDVAANTTSKLENMFLSLSTSIIEYNKSTTLTKADTIAGEINFALSDIDSNLAFVARSVGADNKYIKSLQDKAKALRAKVTDAGTGIIDLQKSRLKENEKAEGALTEEQINLDGLRGALNKLQNASQAIAADTKEAIDHSIATANTATFVVMAICVIAAVLISTYVVRSITAPLDKVKEMLTILASGDLSRRLDASAKDEFGELARSTNSLTDSLRNLIEGISSGSTQLAASAEETSAITAQTKVAIQQQKGQVDQVATATTQMSASADQVTHAASDTLSSVLRAEKEAERVRQLSADTKSTIQMLAAEVESASQVINKLHQDSANIGSILDVIRGIAEQTNLLALNAAIEAARAGEQGRGFAVVADEVRTLASRTQQSTQEIQSMIEALQQGAEQAVSVMDQGKFQAESCVSKSVESDVALSHITDAVHEARDKSEHIAQAAKEQGIVAQEINEKLTSIVNIAEETAQGAEQTATSSEEVARLSEELRNSVRRFRIQ</sequence>
<dbReference type="AlphaFoldDB" id="A0A3N1PUD4"/>
<evidence type="ECO:0000313" key="8">
    <source>
        <dbReference type="EMBL" id="ROQ30721.1"/>
    </source>
</evidence>
<dbReference type="InterPro" id="IPR004089">
    <property type="entry name" value="MCPsignal_dom"/>
</dbReference>
<comment type="similarity">
    <text evidence="4">Belongs to the methyl-accepting chemotaxis (MCP) protein family.</text>
</comment>
<dbReference type="GO" id="GO:0007165">
    <property type="term" value="P:signal transduction"/>
    <property type="evidence" value="ECO:0007669"/>
    <property type="project" value="UniProtKB-KW"/>
</dbReference>
<comment type="caution">
    <text evidence="8">The sequence shown here is derived from an EMBL/GenBank/DDBJ whole genome shotgun (WGS) entry which is preliminary data.</text>
</comment>
<dbReference type="CDD" id="cd06225">
    <property type="entry name" value="HAMP"/>
    <property type="match status" value="1"/>
</dbReference>
<dbReference type="RefSeq" id="WP_123420495.1">
    <property type="nucleotide sequence ID" value="NZ_JBLXAC010000002.1"/>
</dbReference>
<feature type="domain" description="Methyl-accepting transducer" evidence="6">
    <location>
        <begin position="395"/>
        <end position="631"/>
    </location>
</feature>
<dbReference type="EMBL" id="RJUL01000001">
    <property type="protein sequence ID" value="ROQ30721.1"/>
    <property type="molecule type" value="Genomic_DNA"/>
</dbReference>
<dbReference type="FunFam" id="1.10.287.950:FF:000001">
    <property type="entry name" value="Methyl-accepting chemotaxis sensory transducer"/>
    <property type="match status" value="1"/>
</dbReference>
<keyword evidence="3 5" id="KW-0807">Transducer</keyword>
<dbReference type="STRING" id="584787.GCA_001247655_03688"/>
<name>A0A3N1PUD4_9GAMM</name>
<evidence type="ECO:0000256" key="2">
    <source>
        <dbReference type="ARBA" id="ARBA00022500"/>
    </source>
</evidence>